<dbReference type="HOGENOM" id="CLU_918747_0_0_1"/>
<feature type="compositionally biased region" description="Basic residues" evidence="1">
    <location>
        <begin position="85"/>
        <end position="96"/>
    </location>
</feature>
<dbReference type="OrthoDB" id="10261563at2759"/>
<evidence type="ECO:0000313" key="3">
    <source>
        <dbReference type="EMBL" id="CDO73997.1"/>
    </source>
</evidence>
<evidence type="ECO:0000313" key="4">
    <source>
        <dbReference type="Proteomes" id="UP000029665"/>
    </source>
</evidence>
<comment type="caution">
    <text evidence="3">The sequence shown here is derived from an EMBL/GenBank/DDBJ whole genome shotgun (WGS) entry which is preliminary data.</text>
</comment>
<dbReference type="STRING" id="5643.A0A060SHK9"/>
<sequence length="366" mass="40367">MSTDTVDTSSRKHRKDKMQPAPPSEAPAEGAKKPKKPKKAKADEPVVAEFHEQAAPIPKISLKEKCKKRKSAEDAVETGSDAEQHKKKQKKRKHEGHARASAEEPALAPVKSVAKPAEDEAVKGKRSKDRKRKKAEKDTEETNEPAAALGQESSAGGGADPTAQSDVRPANEGKDKKKDKKKRKKGAEEEDKAAEGAEASSKREKKRKRRTTSGFPDPTSDEALTEQVQKALHYAFTQFEEPGSWKFNKARQNWIIRHVWSEEAIPETYFPLVSRYLEGVQGGAREALIKSCREALNRALPLDKTVPAEEETFTNQSEEQTASPSKRTVKFADPEPTTTGRANNPADETKRRRASALLTVLTSSSS</sequence>
<accession>A0A060SHK9</accession>
<feature type="domain" description="WKF" evidence="2">
    <location>
        <begin position="239"/>
        <end position="294"/>
    </location>
</feature>
<evidence type="ECO:0000259" key="2">
    <source>
        <dbReference type="Pfam" id="PF10180"/>
    </source>
</evidence>
<feature type="compositionally biased region" description="Polar residues" evidence="1">
    <location>
        <begin position="313"/>
        <end position="326"/>
    </location>
</feature>
<dbReference type="PANTHER" id="PTHR22306:SF2">
    <property type="entry name" value="CHROMOSOME 7 OPEN READING FRAME 50"/>
    <property type="match status" value="1"/>
</dbReference>
<dbReference type="Pfam" id="PF10180">
    <property type="entry name" value="WKF"/>
    <property type="match status" value="1"/>
</dbReference>
<dbReference type="AlphaFoldDB" id="A0A060SHK9"/>
<dbReference type="Proteomes" id="UP000029665">
    <property type="component" value="Unassembled WGS sequence"/>
</dbReference>
<organism evidence="3 4">
    <name type="scientific">Pycnoporus cinnabarinus</name>
    <name type="common">Cinnabar-red polypore</name>
    <name type="synonym">Trametes cinnabarina</name>
    <dbReference type="NCBI Taxonomy" id="5643"/>
    <lineage>
        <taxon>Eukaryota</taxon>
        <taxon>Fungi</taxon>
        <taxon>Dikarya</taxon>
        <taxon>Basidiomycota</taxon>
        <taxon>Agaricomycotina</taxon>
        <taxon>Agaricomycetes</taxon>
        <taxon>Polyporales</taxon>
        <taxon>Polyporaceae</taxon>
        <taxon>Trametes</taxon>
    </lineage>
</organism>
<dbReference type="InterPro" id="IPR019327">
    <property type="entry name" value="WKF"/>
</dbReference>
<feature type="compositionally biased region" description="Basic and acidic residues" evidence="1">
    <location>
        <begin position="40"/>
        <end position="52"/>
    </location>
</feature>
<gene>
    <name evidence="3" type="ORF">BN946_scf185043.g46</name>
</gene>
<feature type="compositionally biased region" description="Basic residues" evidence="1">
    <location>
        <begin position="124"/>
        <end position="134"/>
    </location>
</feature>
<name>A0A060SHK9_PYCCI</name>
<proteinExistence type="predicted"/>
<reference evidence="3" key="1">
    <citation type="submission" date="2014-01" db="EMBL/GenBank/DDBJ databases">
        <title>The genome of the white-rot fungus Pycnoporus cinnabarinus: a basidiomycete model with a versatile arsenal for lignocellulosic biomass breakdown.</title>
        <authorList>
            <person name="Levasseur A."/>
            <person name="Lomascolo A."/>
            <person name="Ruiz-Duenas F.J."/>
            <person name="Uzan E."/>
            <person name="Piumi F."/>
            <person name="Kues U."/>
            <person name="Ram A.F.J."/>
            <person name="Murat C."/>
            <person name="Haon M."/>
            <person name="Benoit I."/>
            <person name="Arfi Y."/>
            <person name="Chevret D."/>
            <person name="Drula E."/>
            <person name="Kwon M.J."/>
            <person name="Gouret P."/>
            <person name="Lesage-Meessen L."/>
            <person name="Lombard V."/>
            <person name="Mariette J."/>
            <person name="Noirot C."/>
            <person name="Park J."/>
            <person name="Patyshakuliyeva A."/>
            <person name="Wieneger R.A.B."/>
            <person name="Wosten H.A.B."/>
            <person name="Martin F."/>
            <person name="Coutinho P.M."/>
            <person name="de Vries R."/>
            <person name="Martinez A.T."/>
            <person name="Klopp C."/>
            <person name="Pontarotti P."/>
            <person name="Henrissat B."/>
            <person name="Record E."/>
        </authorList>
    </citation>
    <scope>NUCLEOTIDE SEQUENCE [LARGE SCALE GENOMIC DNA]</scope>
    <source>
        <strain evidence="3">BRFM137</strain>
    </source>
</reference>
<feature type="region of interest" description="Disordered" evidence="1">
    <location>
        <begin position="1"/>
        <end position="223"/>
    </location>
</feature>
<dbReference type="PANTHER" id="PTHR22306">
    <property type="entry name" value="CHROMOSOME 7 OPEN READING FRAME 50"/>
    <property type="match status" value="1"/>
</dbReference>
<feature type="region of interest" description="Disordered" evidence="1">
    <location>
        <begin position="307"/>
        <end position="354"/>
    </location>
</feature>
<protein>
    <recommendedName>
        <fullName evidence="2">WKF domain-containing protein</fullName>
    </recommendedName>
</protein>
<evidence type="ECO:0000256" key="1">
    <source>
        <dbReference type="SAM" id="MobiDB-lite"/>
    </source>
</evidence>
<keyword evidence="4" id="KW-1185">Reference proteome</keyword>
<dbReference type="EMBL" id="CCBP010000125">
    <property type="protein sequence ID" value="CDO73997.1"/>
    <property type="molecule type" value="Genomic_DNA"/>
</dbReference>
<dbReference type="OMA" id="WLIRNIW"/>